<organism evidence="2 3">
    <name type="scientific">Oenococcus oeni</name>
    <name type="common">Leuconostoc oenos</name>
    <dbReference type="NCBI Taxonomy" id="1247"/>
    <lineage>
        <taxon>Bacteria</taxon>
        <taxon>Bacillati</taxon>
        <taxon>Bacillota</taxon>
        <taxon>Bacilli</taxon>
        <taxon>Lactobacillales</taxon>
        <taxon>Lactobacillaceae</taxon>
        <taxon>Oenococcus</taxon>
    </lineage>
</organism>
<dbReference type="PROSITE" id="PS50943">
    <property type="entry name" value="HTH_CROC1"/>
    <property type="match status" value="1"/>
</dbReference>
<dbReference type="InterPro" id="IPR001387">
    <property type="entry name" value="Cro/C1-type_HTH"/>
</dbReference>
<dbReference type="RefSeq" id="WP_071449140.1">
    <property type="nucleotide sequence ID" value="NZ_MLOK01000062.1"/>
</dbReference>
<feature type="domain" description="HTH cro/C1-type" evidence="1">
    <location>
        <begin position="64"/>
        <end position="97"/>
    </location>
</feature>
<name>A0A6N4A495_OENOE</name>
<evidence type="ECO:0000313" key="3">
    <source>
        <dbReference type="Proteomes" id="UP000181728"/>
    </source>
</evidence>
<proteinExistence type="predicted"/>
<dbReference type="CDD" id="cd00093">
    <property type="entry name" value="HTH_XRE"/>
    <property type="match status" value="1"/>
</dbReference>
<dbReference type="Gene3D" id="1.10.260.40">
    <property type="entry name" value="lambda repressor-like DNA-binding domains"/>
    <property type="match status" value="1"/>
</dbReference>
<evidence type="ECO:0000313" key="2">
    <source>
        <dbReference type="EMBL" id="OIM20340.1"/>
    </source>
</evidence>
<dbReference type="SUPFAM" id="SSF47413">
    <property type="entry name" value="lambda repressor-like DNA-binding domains"/>
    <property type="match status" value="1"/>
</dbReference>
<dbReference type="EMBL" id="MLOK01000062">
    <property type="protein sequence ID" value="OIM20340.1"/>
    <property type="molecule type" value="Genomic_DNA"/>
</dbReference>
<dbReference type="GO" id="GO:0003677">
    <property type="term" value="F:DNA binding"/>
    <property type="evidence" value="ECO:0007669"/>
    <property type="project" value="InterPro"/>
</dbReference>
<protein>
    <recommendedName>
        <fullName evidence="1">HTH cro/C1-type domain-containing protein</fullName>
    </recommendedName>
</protein>
<reference evidence="2 3" key="1">
    <citation type="journal article" date="2016" name="BMC Genomics">
        <title>Consensus pan-genome assembly of the specialised wine bacterium Oenococcus oeni.</title>
        <authorList>
            <person name="Sternes P.R."/>
            <person name="Borneman A.R."/>
        </authorList>
    </citation>
    <scope>NUCLEOTIDE SEQUENCE [LARGE SCALE GENOMIC DNA]</scope>
    <source>
        <strain evidence="2 3">AWRIB661</strain>
    </source>
</reference>
<sequence>MLKDNGKQLNKKDINILVFAKRLNKLRKDSNLSRKELYKAMDELNSKDYRDNLIGYQNALNNGSKNTIWNYEKGRSLPTVAKIKKLASIFKLTPWELIFGDISEYIKGKIENIDFVYIEHNSNSKNNSKEYLVYKNLDQLFSYVVDGYRPRLNRIHELGSYDHLLFETDPVTNNKNRWKEWNRALEIFFKHSSFQLIIKELKANFDFYNIENVDLENYILPKLISAISSVLNLTNQLSECLPITFRLDCLINRTIYNTNTDLPTQNDIFAFLNGGQSENLKLWEYNQKIAAKYSDFINYSNEYFKKLKNIQKDYRELVLEKDNS</sequence>
<dbReference type="InterPro" id="IPR010982">
    <property type="entry name" value="Lambda_DNA-bd_dom_sf"/>
</dbReference>
<gene>
    <name evidence="2" type="ORF">ATX59_09380</name>
</gene>
<dbReference type="Proteomes" id="UP000181728">
    <property type="component" value="Unassembled WGS sequence"/>
</dbReference>
<dbReference type="AlphaFoldDB" id="A0A6N4A495"/>
<comment type="caution">
    <text evidence="2">The sequence shown here is derived from an EMBL/GenBank/DDBJ whole genome shotgun (WGS) entry which is preliminary data.</text>
</comment>
<evidence type="ECO:0000259" key="1">
    <source>
        <dbReference type="PROSITE" id="PS50943"/>
    </source>
</evidence>
<accession>A0A6N4A495</accession>